<dbReference type="EC" id="1.1.1.271" evidence="3 9"/>
<dbReference type="Gene3D" id="3.90.25.10">
    <property type="entry name" value="UDP-galactose 4-epimerase, domain 1"/>
    <property type="match status" value="1"/>
</dbReference>
<comment type="similarity">
    <text evidence="2 9">Belongs to the NAD(P)-dependent epimerase/dehydratase family. Fucose synthase subfamily.</text>
</comment>
<dbReference type="SUPFAM" id="SSF51735">
    <property type="entry name" value="NAD(P)-binding Rossmann-fold domains"/>
    <property type="match status" value="1"/>
</dbReference>
<proteinExistence type="inferred from homology"/>
<dbReference type="InterPro" id="IPR001509">
    <property type="entry name" value="Epimerase_deHydtase"/>
</dbReference>
<keyword evidence="6 9" id="KW-0413">Isomerase</keyword>
<dbReference type="GO" id="GO:0016853">
    <property type="term" value="F:isomerase activity"/>
    <property type="evidence" value="ECO:0007669"/>
    <property type="project" value="UniProtKB-KW"/>
</dbReference>
<dbReference type="HAMAP" id="MF_00956">
    <property type="entry name" value="GDP_fucose_synth"/>
    <property type="match status" value="1"/>
</dbReference>
<evidence type="ECO:0000256" key="8">
    <source>
        <dbReference type="ARBA" id="ARBA00051935"/>
    </source>
</evidence>
<organism evidence="11 12">
    <name type="scientific">SAR86 cluster bacterium SAR86E</name>
    <dbReference type="NCBI Taxonomy" id="1208365"/>
    <lineage>
        <taxon>Bacteria</taxon>
        <taxon>Pseudomonadati</taxon>
        <taxon>Pseudomonadota</taxon>
        <taxon>Gammaproteobacteria</taxon>
        <taxon>SAR86 cluster</taxon>
    </lineage>
</organism>
<keyword evidence="4 9" id="KW-0521">NADP</keyword>
<evidence type="ECO:0000256" key="6">
    <source>
        <dbReference type="ARBA" id="ARBA00023235"/>
    </source>
</evidence>
<feature type="binding site" evidence="9">
    <location>
        <position position="283"/>
    </location>
    <ligand>
        <name>substrate</name>
    </ligand>
</feature>
<dbReference type="CDD" id="cd05239">
    <property type="entry name" value="GDP_FS_SDR_e"/>
    <property type="match status" value="1"/>
</dbReference>
<sequence length="326" mass="36393">MNNSPKIYVAGHNGMVGSALIRSLHQKEFSNIVTRHRDQLDLTNQQEVHDFLKSEHPDQVYLSAAKVGGILANNSYPAEFIYENIIIQANIIHGCWKAGIKKLLFLGSSCIYPKQVTQPMREEALLTGVLEPTNEPYAIAKIAGIKLCESYNRQYGESHGIDYRSVMPTNLYGPGDNYHSSNSHVVPALIKKFHDAKVNALSEVIVWGSGEPFREFLHVDDMAAACIHVMNLDFDMYTANTSPMISHINVGSGHEISIKNLAKIISKVVGFKGDIKFDITKPDGTPRKLMDSNRLKNLNWDATISLEEGLEDAYSDFQSNINTLRM</sequence>
<reference evidence="11" key="1">
    <citation type="submission" date="2012-09" db="EMBL/GenBank/DDBJ databases">
        <authorList>
            <person name="Dupont C.L."/>
            <person name="Rusch D.B."/>
            <person name="Lombardo M.-J."/>
            <person name="Novotny M."/>
            <person name="Yee-Greenbaum J."/>
            <person name="Laskin R."/>
        </authorList>
    </citation>
    <scope>NUCLEOTIDE SEQUENCE [LARGE SCALE GENOMIC DNA]</scope>
    <source>
        <strain evidence="11">SAR86E</strain>
    </source>
</reference>
<dbReference type="Pfam" id="PF01370">
    <property type="entry name" value="Epimerase"/>
    <property type="match status" value="1"/>
</dbReference>
<feature type="binding site" evidence="9">
    <location>
        <position position="184"/>
    </location>
    <ligand>
        <name>NADP(+)</name>
        <dbReference type="ChEBI" id="CHEBI:58349"/>
    </ligand>
</feature>
<dbReference type="GO" id="GO:0070401">
    <property type="term" value="F:NADP+ binding"/>
    <property type="evidence" value="ECO:0007669"/>
    <property type="project" value="UniProtKB-UniRule"/>
</dbReference>
<keyword evidence="12" id="KW-1185">Reference proteome</keyword>
<dbReference type="STRING" id="1208365.B273_0621"/>
<feature type="binding site" evidence="9">
    <location>
        <position position="207"/>
    </location>
    <ligand>
        <name>substrate</name>
    </ligand>
</feature>
<gene>
    <name evidence="9 11" type="primary">fcl</name>
    <name evidence="11" type="ORF">B273_0621</name>
</gene>
<feature type="binding site" evidence="9">
    <location>
        <position position="192"/>
    </location>
    <ligand>
        <name>substrate</name>
    </ligand>
</feature>
<evidence type="ECO:0000259" key="10">
    <source>
        <dbReference type="Pfam" id="PF01370"/>
    </source>
</evidence>
<dbReference type="FunFam" id="3.40.50.720:FF:000101">
    <property type="entry name" value="GDP-L-fucose synthase"/>
    <property type="match status" value="1"/>
</dbReference>
<evidence type="ECO:0000256" key="4">
    <source>
        <dbReference type="ARBA" id="ARBA00022857"/>
    </source>
</evidence>
<dbReference type="GO" id="GO:0050577">
    <property type="term" value="F:GDP-L-fucose synthase activity"/>
    <property type="evidence" value="ECO:0007669"/>
    <property type="project" value="UniProtKB-UniRule"/>
</dbReference>
<dbReference type="AlphaFoldDB" id="K6FC37"/>
<feature type="binding site" evidence="9">
    <location>
        <position position="214"/>
    </location>
    <ligand>
        <name>substrate</name>
    </ligand>
</feature>
<dbReference type="Proteomes" id="UP000010310">
    <property type="component" value="Unassembled WGS sequence"/>
</dbReference>
<name>K6FC37_9GAMM</name>
<feature type="binding site" evidence="9">
    <location>
        <begin position="11"/>
        <end position="17"/>
    </location>
    <ligand>
        <name>NADP(+)</name>
        <dbReference type="ChEBI" id="CHEBI:58349"/>
    </ligand>
</feature>
<evidence type="ECO:0000256" key="1">
    <source>
        <dbReference type="ARBA" id="ARBA00004883"/>
    </source>
</evidence>
<feature type="active site" description="Proton donor/acceptor" evidence="9">
    <location>
        <position position="137"/>
    </location>
</feature>
<dbReference type="PANTHER" id="PTHR43238">
    <property type="entry name" value="GDP-L-FUCOSE SYNTHASE"/>
    <property type="match status" value="1"/>
</dbReference>
<comment type="function">
    <text evidence="9">Catalyzes the two-step NADP-dependent conversion of GDP-4-dehydro-6-deoxy-D-mannose to GDP-fucose, involving an epimerase and a reductase reaction.</text>
</comment>
<dbReference type="PATRIC" id="fig|1208365.4.peg.1213"/>
<evidence type="ECO:0000256" key="9">
    <source>
        <dbReference type="HAMAP-Rule" id="MF_00956"/>
    </source>
</evidence>
<evidence type="ECO:0000256" key="5">
    <source>
        <dbReference type="ARBA" id="ARBA00023002"/>
    </source>
</evidence>
<feature type="site" description="Important for catalytic activity" evidence="9">
    <location>
        <position position="110"/>
    </location>
</feature>
<dbReference type="EMBL" id="AMWX01000012">
    <property type="protein sequence ID" value="EKO36227.1"/>
    <property type="molecule type" value="Genomic_DNA"/>
</dbReference>
<accession>K6FC37</accession>
<dbReference type="Gene3D" id="3.40.50.720">
    <property type="entry name" value="NAD(P)-binding Rossmann-like Domain"/>
    <property type="match status" value="1"/>
</dbReference>
<keyword evidence="5 9" id="KW-0560">Oxidoreductase</keyword>
<evidence type="ECO:0000313" key="12">
    <source>
        <dbReference type="Proteomes" id="UP000010310"/>
    </source>
</evidence>
<feature type="binding site" evidence="9">
    <location>
        <position position="141"/>
    </location>
    <ligand>
        <name>NADP(+)</name>
        <dbReference type="ChEBI" id="CHEBI:58349"/>
    </ligand>
</feature>
<comment type="catalytic activity">
    <reaction evidence="8 9">
        <text>GDP-beta-L-fucose + NADP(+) = GDP-4-dehydro-alpha-D-rhamnose + NADPH + H(+)</text>
        <dbReference type="Rhea" id="RHEA:18885"/>
        <dbReference type="ChEBI" id="CHEBI:15378"/>
        <dbReference type="ChEBI" id="CHEBI:57273"/>
        <dbReference type="ChEBI" id="CHEBI:57783"/>
        <dbReference type="ChEBI" id="CHEBI:57964"/>
        <dbReference type="ChEBI" id="CHEBI:58349"/>
        <dbReference type="EC" id="1.1.1.271"/>
    </reaction>
</comment>
<feature type="site" description="Important for catalytic activity" evidence="9">
    <location>
        <position position="108"/>
    </location>
</feature>
<dbReference type="PANTHER" id="PTHR43238:SF1">
    <property type="entry name" value="GDP-L-FUCOSE SYNTHASE"/>
    <property type="match status" value="1"/>
</dbReference>
<comment type="pathway">
    <text evidence="1 9">Nucleotide-sugar biosynthesis; GDP-L-fucose biosynthesis via de novo pathway; GDP-L-fucose from GDP-alpha-D-mannose: step 2/2.</text>
</comment>
<evidence type="ECO:0000256" key="7">
    <source>
        <dbReference type="ARBA" id="ARBA00023268"/>
    </source>
</evidence>
<comment type="caution">
    <text evidence="11">The sequence shown here is derived from an EMBL/GenBank/DDBJ whole genome shotgun (WGS) entry which is preliminary data.</text>
</comment>
<dbReference type="GO" id="GO:0042351">
    <property type="term" value="P:'de novo' GDP-L-fucose biosynthetic process"/>
    <property type="evidence" value="ECO:0007669"/>
    <property type="project" value="UniProtKB-UniRule"/>
</dbReference>
<protein>
    <recommendedName>
        <fullName evidence="3 9">GDP-L-fucose synthase</fullName>
        <ecNumber evidence="3 9">1.1.1.271</ecNumber>
    </recommendedName>
    <alternativeName>
        <fullName evidence="9">GDP-4-keto-6-deoxy-D-mannose-3,5-epimerase-4-reductase</fullName>
    </alternativeName>
</protein>
<dbReference type="InterPro" id="IPR028614">
    <property type="entry name" value="GDP_fucose/colitose_synth"/>
</dbReference>
<keyword evidence="7 9" id="KW-0511">Multifunctional enzyme</keyword>
<feature type="domain" description="NAD-dependent epimerase/dehydratase" evidence="10">
    <location>
        <begin position="7"/>
        <end position="231"/>
    </location>
</feature>
<evidence type="ECO:0000313" key="11">
    <source>
        <dbReference type="EMBL" id="EKO36227.1"/>
    </source>
</evidence>
<dbReference type="UniPathway" id="UPA00128">
    <property type="reaction ID" value="UER00191"/>
</dbReference>
<evidence type="ECO:0000256" key="2">
    <source>
        <dbReference type="ARBA" id="ARBA00005959"/>
    </source>
</evidence>
<feature type="binding site" evidence="9">
    <location>
        <begin position="106"/>
        <end position="109"/>
    </location>
    <ligand>
        <name>NADP(+)</name>
        <dbReference type="ChEBI" id="CHEBI:58349"/>
    </ligand>
</feature>
<evidence type="ECO:0000256" key="3">
    <source>
        <dbReference type="ARBA" id="ARBA00012371"/>
    </source>
</evidence>
<dbReference type="InterPro" id="IPR036291">
    <property type="entry name" value="NAD(P)-bd_dom_sf"/>
</dbReference>
<feature type="binding site" evidence="9">
    <location>
        <begin position="168"/>
        <end position="171"/>
    </location>
    <ligand>
        <name>NADP(+)</name>
        <dbReference type="ChEBI" id="CHEBI:58349"/>
    </ligand>
</feature>